<evidence type="ECO:0000259" key="7">
    <source>
        <dbReference type="Pfam" id="PF13700"/>
    </source>
</evidence>
<keyword evidence="5" id="KW-0472">Membrane</keyword>
<dbReference type="EMBL" id="CACVBY010000013">
    <property type="protein sequence ID" value="CAA7386633.1"/>
    <property type="molecule type" value="Genomic_DNA"/>
</dbReference>
<keyword evidence="5" id="KW-1133">Transmembrane helix</keyword>
<evidence type="ECO:0000256" key="1">
    <source>
        <dbReference type="ARBA" id="ARBA00009402"/>
    </source>
</evidence>
<evidence type="ECO:0000259" key="6">
    <source>
        <dbReference type="Pfam" id="PF01526"/>
    </source>
</evidence>
<feature type="transmembrane region" description="Helical" evidence="5">
    <location>
        <begin position="274"/>
        <end position="297"/>
    </location>
</feature>
<keyword evidence="4" id="KW-0233">DNA recombination</keyword>
<feature type="domain" description="DUF4158" evidence="7">
    <location>
        <begin position="5"/>
        <end position="166"/>
    </location>
</feature>
<dbReference type="GO" id="GO:0006313">
    <property type="term" value="P:DNA transposition"/>
    <property type="evidence" value="ECO:0007669"/>
    <property type="project" value="InterPro"/>
</dbReference>
<dbReference type="AlphaFoldDB" id="A0A6N4XN89"/>
<dbReference type="GO" id="GO:0004803">
    <property type="term" value="F:transposase activity"/>
    <property type="evidence" value="ECO:0007669"/>
    <property type="project" value="InterPro"/>
</dbReference>
<name>A0A6N4XN89_9FLAO</name>
<dbReference type="Pfam" id="PF13700">
    <property type="entry name" value="DUF4158"/>
    <property type="match status" value="1"/>
</dbReference>
<evidence type="ECO:0000256" key="4">
    <source>
        <dbReference type="ARBA" id="ARBA00023172"/>
    </source>
</evidence>
<gene>
    <name evidence="8" type="ORF">CHRY9393_00930</name>
</gene>
<dbReference type="InterPro" id="IPR002513">
    <property type="entry name" value="Tn3_Tnp_DDE_dom"/>
</dbReference>
<evidence type="ECO:0000256" key="5">
    <source>
        <dbReference type="SAM" id="Phobius"/>
    </source>
</evidence>
<evidence type="ECO:0000313" key="9">
    <source>
        <dbReference type="Proteomes" id="UP000445309"/>
    </source>
</evidence>
<comment type="similarity">
    <text evidence="1">Belongs to the transposase 7 family.</text>
</comment>
<keyword evidence="5" id="KW-0812">Transmembrane</keyword>
<sequence length="1006" mass="118442">MKAEILSKSQQNEFDRPPKLNLIEKRLSFELPGILKKYTRQLESSSSLVGFIIQYGYFRNSGKFYPVSKFIEEDIDAICRWNTIDSNIKWENYKTVIIYRHRKIIREYFGFYPFNTVQRDKVLTEANRLLRKEKRLDAIFLILTDYIREHRIETPTYHALAGIVQSAMKMLNNEYISVIDTFLTENTKYMLDRLLEKEEKYPIYNLTRLKTPAEKLSLRNIRDNISDYRYFKELFQELQSIIRHFDFSMEIIEYYALFVIRSQVFQISRRSNRYLMLICFIIYQYYYLGDILLLTLISSVRKHENEVDNKVDEILIKQQESSQEDLEKVFFLSEKMSAHIEELIKVRENPELSHKNKLLYYEKFAQEGFVDQYLQIVYPLRKLKKNNIKKIDLYYQELEGISQKLMNKTSEILKVMDFEISDPFLKEAIMEFKRKDGNITEAFPGSFLNKEEKKYFKKRKPTPKLLKSLLLGHLTHGVKSGEVSLIHSFQHQPFDNYLINKEYWNKHKNEIIGNSSLSKNADWDVVFELFQSSLQEAFQNTFESINNPKNPYITPSSKGSFPSFNTPAKPKNDLSDIKLMFPSTGSIALLEILNTINQSTSFTKDFTHWSGKSLPKRPHDMEFFALIMAYGCNLGLGNMVKNTTNINAESLNNTANWYFSTENIQTAIDTVVEFTGKLKIVDFLKNKQPIFHTSSDGQKFYIKNDSIHADYAYKYFGKSQGIVMHSSVDFLHRLFFPVIHSPSERESIYSLDGAVHYDIVQTEMHSTDTHGASEAVFALSFLSDIILAPRIADFEKSVLFFPQGVAPPKLENHVLNIRKLKTDHIEDHWDQILRIAASIRLRHTKPSVLLKRLTSYARQNSLYQALRDLGRLVRTKFLLDYMYDHNLRQMIQEQLNKGENVHQLARRIFYGNNGKLQASSKEEYLQATACKALIHNLIVCWNYMYMSKKLTQAKQNERKKVFEKIEQMYPVRWEHINFYGIFDFSEESLKDSLEFNTEDLFDFEIE</sequence>
<organism evidence="8 9">
    <name type="scientific">Chryseobacterium fistulae</name>
    <dbReference type="NCBI Taxonomy" id="2675058"/>
    <lineage>
        <taxon>Bacteria</taxon>
        <taxon>Pseudomonadati</taxon>
        <taxon>Bacteroidota</taxon>
        <taxon>Flavobacteriia</taxon>
        <taxon>Flavobacteriales</taxon>
        <taxon>Weeksellaceae</taxon>
        <taxon>Chryseobacterium group</taxon>
        <taxon>Chryseobacterium</taxon>
    </lineage>
</organism>
<accession>A0A6N4XN89</accession>
<reference evidence="8 9" key="1">
    <citation type="submission" date="2020-01" db="EMBL/GenBank/DDBJ databases">
        <authorList>
            <person name="Rodrigo-Torres L."/>
            <person name="Arahal R. D."/>
            <person name="Lucena T."/>
        </authorList>
    </citation>
    <scope>NUCLEOTIDE SEQUENCE [LARGE SCALE GENOMIC DNA]</scope>
    <source>
        <strain evidence="8 9">CECT 9393</strain>
    </source>
</reference>
<evidence type="ECO:0000256" key="3">
    <source>
        <dbReference type="ARBA" id="ARBA00023125"/>
    </source>
</evidence>
<evidence type="ECO:0008006" key="10">
    <source>
        <dbReference type="Google" id="ProtNLM"/>
    </source>
</evidence>
<keyword evidence="9" id="KW-1185">Reference proteome</keyword>
<dbReference type="InterPro" id="IPR025296">
    <property type="entry name" value="DUF4158"/>
</dbReference>
<evidence type="ECO:0000313" key="8">
    <source>
        <dbReference type="EMBL" id="CAA7386633.1"/>
    </source>
</evidence>
<dbReference type="GO" id="GO:0003677">
    <property type="term" value="F:DNA binding"/>
    <property type="evidence" value="ECO:0007669"/>
    <property type="project" value="UniProtKB-KW"/>
</dbReference>
<dbReference type="InterPro" id="IPR047653">
    <property type="entry name" value="Tn3-like_transpos"/>
</dbReference>
<proteinExistence type="inferred from homology"/>
<feature type="domain" description="Tn3 transposase DDE" evidence="6">
    <location>
        <begin position="591"/>
        <end position="982"/>
    </location>
</feature>
<keyword evidence="2" id="KW-0815">Transposition</keyword>
<evidence type="ECO:0000256" key="2">
    <source>
        <dbReference type="ARBA" id="ARBA00022578"/>
    </source>
</evidence>
<dbReference type="RefSeq" id="WP_162072259.1">
    <property type="nucleotide sequence ID" value="NZ_CACVBY010000013.1"/>
</dbReference>
<dbReference type="Proteomes" id="UP000445309">
    <property type="component" value="Unassembled WGS sequence"/>
</dbReference>
<protein>
    <recommendedName>
        <fullName evidence="10">Tn3 family transposase</fullName>
    </recommendedName>
</protein>
<keyword evidence="3" id="KW-0238">DNA-binding</keyword>
<dbReference type="Pfam" id="PF01526">
    <property type="entry name" value="DDE_Tnp_Tn3"/>
    <property type="match status" value="1"/>
</dbReference>
<dbReference type="NCBIfam" id="NF033527">
    <property type="entry name" value="transpos_Tn3"/>
    <property type="match status" value="1"/>
</dbReference>